<sequence>MNKLRLNSECIGCSDQFIPNDDGVPLCGYCKNNVPGIRARLQTMLAVSGDSLASNIERLSDSDTARFDAIYKMKINLPRAGNTKEEMATMRAAHSDFALRIAATKRKGDALSAVLQLQDTCKALQDKLHSLDTLVHLI</sequence>
<gene>
    <name evidence="1" type="ORF">UFOVP107_34</name>
    <name evidence="2" type="ORF">UFOVP214_17</name>
</gene>
<protein>
    <submittedName>
        <fullName evidence="2">Uncharacterized protein</fullName>
    </submittedName>
</protein>
<evidence type="ECO:0000313" key="2">
    <source>
        <dbReference type="EMBL" id="CAB5218438.1"/>
    </source>
</evidence>
<name>A0A6J7WNL2_9CAUD</name>
<dbReference type="EMBL" id="LR796224">
    <property type="protein sequence ID" value="CAB4128472.1"/>
    <property type="molecule type" value="Genomic_DNA"/>
</dbReference>
<reference evidence="2" key="1">
    <citation type="submission" date="2020-05" db="EMBL/GenBank/DDBJ databases">
        <authorList>
            <person name="Chiriac C."/>
            <person name="Salcher M."/>
            <person name="Ghai R."/>
            <person name="Kavagutti S V."/>
        </authorList>
    </citation>
    <scope>NUCLEOTIDE SEQUENCE</scope>
</reference>
<proteinExistence type="predicted"/>
<accession>A0A6J7WNL2</accession>
<organism evidence="2">
    <name type="scientific">uncultured Caudovirales phage</name>
    <dbReference type="NCBI Taxonomy" id="2100421"/>
    <lineage>
        <taxon>Viruses</taxon>
        <taxon>Duplodnaviria</taxon>
        <taxon>Heunggongvirae</taxon>
        <taxon>Uroviricota</taxon>
        <taxon>Caudoviricetes</taxon>
        <taxon>Peduoviridae</taxon>
        <taxon>Maltschvirus</taxon>
        <taxon>Maltschvirus maltsch</taxon>
    </lineage>
</organism>
<dbReference type="EMBL" id="LR798264">
    <property type="protein sequence ID" value="CAB5218438.1"/>
    <property type="molecule type" value="Genomic_DNA"/>
</dbReference>
<evidence type="ECO:0000313" key="1">
    <source>
        <dbReference type="EMBL" id="CAB4128472.1"/>
    </source>
</evidence>